<comment type="caution">
    <text evidence="1">The sequence shown here is derived from an EMBL/GenBank/DDBJ whole genome shotgun (WGS) entry which is preliminary data.</text>
</comment>
<dbReference type="AlphaFoldDB" id="A0A8T0A410"/>
<accession>A0A8T0A410</accession>
<evidence type="ECO:0000313" key="1">
    <source>
        <dbReference type="EMBL" id="KAF7640049.1"/>
    </source>
</evidence>
<sequence length="277" mass="32969">MFKLFILKLLPNYYYILYLFINFTYSWNEQDETKRIAQIKEEEKRIFEFQTGQKLSLNNNNNNAQNLFKENYIPPSEYFSSQNLLNKKQNSFIKLNESFHKEININWCFYCASPLNILTEQMQRVIKNLLSVRRAQFPSSESIIKDCINPINLNLLPRQICQGYSHCQTLILTDHNAGNSFVLRGCAERFGAVDPEVLMKRKDNSCLNLGGKYLLHDQVDIQECICEKRKYCYSGTERSWTNKYIEIEKWKVFLLILKNYLLFFTDCFRYLNHECVI</sequence>
<name>A0A8T0A410_9BILA</name>
<evidence type="ECO:0000313" key="2">
    <source>
        <dbReference type="Proteomes" id="UP000605970"/>
    </source>
</evidence>
<dbReference type="OrthoDB" id="5853760at2759"/>
<dbReference type="EMBL" id="JABEBT010000002">
    <property type="protein sequence ID" value="KAF7640049.1"/>
    <property type="molecule type" value="Genomic_DNA"/>
</dbReference>
<keyword evidence="2" id="KW-1185">Reference proteome</keyword>
<dbReference type="Proteomes" id="UP000605970">
    <property type="component" value="Unassembled WGS sequence"/>
</dbReference>
<organism evidence="1 2">
    <name type="scientific">Meloidogyne graminicola</name>
    <dbReference type="NCBI Taxonomy" id="189291"/>
    <lineage>
        <taxon>Eukaryota</taxon>
        <taxon>Metazoa</taxon>
        <taxon>Ecdysozoa</taxon>
        <taxon>Nematoda</taxon>
        <taxon>Chromadorea</taxon>
        <taxon>Rhabditida</taxon>
        <taxon>Tylenchina</taxon>
        <taxon>Tylenchomorpha</taxon>
        <taxon>Tylenchoidea</taxon>
        <taxon>Meloidogynidae</taxon>
        <taxon>Meloidogyninae</taxon>
        <taxon>Meloidogyne</taxon>
    </lineage>
</organism>
<protein>
    <submittedName>
        <fullName evidence="1">Uncharacterized protein</fullName>
    </submittedName>
</protein>
<reference evidence="1" key="1">
    <citation type="journal article" date="2020" name="Ecol. Evol.">
        <title>Genome structure and content of the rice root-knot nematode (Meloidogyne graminicola).</title>
        <authorList>
            <person name="Phan N.T."/>
            <person name="Danchin E.G.J."/>
            <person name="Klopp C."/>
            <person name="Perfus-Barbeoch L."/>
            <person name="Kozlowski D.K."/>
            <person name="Koutsovoulos G.D."/>
            <person name="Lopez-Roques C."/>
            <person name="Bouchez O."/>
            <person name="Zahm M."/>
            <person name="Besnard G."/>
            <person name="Bellafiore S."/>
        </authorList>
    </citation>
    <scope>NUCLEOTIDE SEQUENCE</scope>
    <source>
        <strain evidence="1">VN-18</strain>
    </source>
</reference>
<gene>
    <name evidence="1" type="ORF">Mgra_00000492</name>
</gene>
<proteinExistence type="predicted"/>